<evidence type="ECO:0000313" key="2">
    <source>
        <dbReference type="EnsemblPlants" id="EMT01735"/>
    </source>
</evidence>
<reference evidence="2" key="1">
    <citation type="submission" date="2015-06" db="UniProtKB">
        <authorList>
            <consortium name="EnsemblPlants"/>
        </authorList>
    </citation>
    <scope>IDENTIFICATION</scope>
</reference>
<dbReference type="Pfam" id="PF26138">
    <property type="entry name" value="DUF8040"/>
    <property type="match status" value="1"/>
</dbReference>
<dbReference type="EnsemblPlants" id="EMT01735">
    <property type="protein sequence ID" value="EMT01735"/>
    <property type="gene ID" value="F775_23113"/>
</dbReference>
<proteinExistence type="predicted"/>
<sequence length="138" mass="16309">MSPPTSKLVLDEGTKLLVQTASLIALVQAWILLVHKRAVHQNESPRIQYVPMLIWDQERIGNLNYIYSCNDTEALWMLRMKRAPFSRLVQTFRSRWLLEDSTHTTVEDQLAMFLYVVGHNQRFRIVHNTFRRSMETIH</sequence>
<dbReference type="AlphaFoldDB" id="N1QPM9"/>
<name>N1QPM9_AEGTA</name>
<feature type="domain" description="DUF8040" evidence="1">
    <location>
        <begin position="69"/>
        <end position="138"/>
    </location>
</feature>
<protein>
    <recommendedName>
        <fullName evidence="1">DUF8040 domain-containing protein</fullName>
    </recommendedName>
</protein>
<dbReference type="InterPro" id="IPR058353">
    <property type="entry name" value="DUF8040"/>
</dbReference>
<accession>N1QPM9</accession>
<organism evidence="2">
    <name type="scientific">Aegilops tauschii</name>
    <name type="common">Tausch's goatgrass</name>
    <name type="synonym">Aegilops squarrosa</name>
    <dbReference type="NCBI Taxonomy" id="37682"/>
    <lineage>
        <taxon>Eukaryota</taxon>
        <taxon>Viridiplantae</taxon>
        <taxon>Streptophyta</taxon>
        <taxon>Embryophyta</taxon>
        <taxon>Tracheophyta</taxon>
        <taxon>Spermatophyta</taxon>
        <taxon>Magnoliopsida</taxon>
        <taxon>Liliopsida</taxon>
        <taxon>Poales</taxon>
        <taxon>Poaceae</taxon>
        <taxon>BOP clade</taxon>
        <taxon>Pooideae</taxon>
        <taxon>Triticodae</taxon>
        <taxon>Triticeae</taxon>
        <taxon>Triticinae</taxon>
        <taxon>Aegilops</taxon>
    </lineage>
</organism>
<evidence type="ECO:0000259" key="1">
    <source>
        <dbReference type="Pfam" id="PF26138"/>
    </source>
</evidence>